<organism evidence="6">
    <name type="scientific">hydrocarbon metagenome</name>
    <dbReference type="NCBI Taxonomy" id="938273"/>
    <lineage>
        <taxon>unclassified sequences</taxon>
        <taxon>metagenomes</taxon>
        <taxon>ecological metagenomes</taxon>
    </lineage>
</organism>
<feature type="domain" description="Phosphagen kinase C-terminal" evidence="5">
    <location>
        <begin position="25"/>
        <end position="257"/>
    </location>
</feature>
<sequence length="357" mass="40068">MSDGDLLNDNFVAWMDSREASESDIVISSRIRLARNLQYITFPYFMNAESGNKAMQDIKDAWENSDSELLSGMDLITFDQTSSLDRQILVEKHLISPEHGLSEEAYRGLLVSKDGSIAIMINEEDHLRIQCLLPGLQMGKCFELAQEIDDKLEKSLDFAFDEHRGYLTSCPTNVGTGMRASVMLHLPGIAISGQRTRIFQNINQLGMTVRGLYGEGTEIVGNYVQLSNQITLGQTENEIITNLGIISRQIVEQEKMLRKSLQEEMKYQLEDRVGRAYGILTNARVMSSNEALALLSDVRLGVDLGIIKGISPFIINQLVVAIKPAHLQRRSGGEMEAFIRDVKRAEVIKEILLKSRQ</sequence>
<dbReference type="NCBIfam" id="NF002194">
    <property type="entry name" value="PRK01059.1-4"/>
    <property type="match status" value="1"/>
</dbReference>
<keyword evidence="2" id="KW-0547">Nucleotide-binding</keyword>
<evidence type="ECO:0000259" key="5">
    <source>
        <dbReference type="PROSITE" id="PS51510"/>
    </source>
</evidence>
<evidence type="ECO:0000313" key="6">
    <source>
        <dbReference type="EMBL" id="KUG05394.1"/>
    </source>
</evidence>
<dbReference type="InterPro" id="IPR014746">
    <property type="entry name" value="Gln_synth/guanido_kin_cat_dom"/>
</dbReference>
<reference evidence="6" key="1">
    <citation type="journal article" date="2015" name="Proc. Natl. Acad. Sci. U.S.A.">
        <title>Networks of energetic and metabolic interactions define dynamics in microbial communities.</title>
        <authorList>
            <person name="Embree M."/>
            <person name="Liu J.K."/>
            <person name="Al-Bassam M.M."/>
            <person name="Zengler K."/>
        </authorList>
    </citation>
    <scope>NUCLEOTIDE SEQUENCE</scope>
</reference>
<dbReference type="AlphaFoldDB" id="A0A0W8E9T5"/>
<dbReference type="Pfam" id="PF00217">
    <property type="entry name" value="ATP-gua_Ptrans"/>
    <property type="match status" value="1"/>
</dbReference>
<accession>A0A0W8E9T5</accession>
<evidence type="ECO:0000256" key="2">
    <source>
        <dbReference type="ARBA" id="ARBA00022741"/>
    </source>
</evidence>
<dbReference type="InterPro" id="IPR023660">
    <property type="entry name" value="Arg_Kinase"/>
</dbReference>
<dbReference type="SUPFAM" id="SSF55931">
    <property type="entry name" value="Glutamine synthetase/guanido kinase"/>
    <property type="match status" value="1"/>
</dbReference>
<dbReference type="PANTHER" id="PTHR11547:SF38">
    <property type="entry name" value="ARGININE KINASE 1-RELATED"/>
    <property type="match status" value="1"/>
</dbReference>
<keyword evidence="3" id="KW-0418">Kinase</keyword>
<keyword evidence="1 6" id="KW-0808">Transferase</keyword>
<proteinExistence type="inferred from homology"/>
<name>A0A0W8E9T5_9ZZZZ</name>
<dbReference type="GO" id="GO:0005524">
    <property type="term" value="F:ATP binding"/>
    <property type="evidence" value="ECO:0007669"/>
    <property type="project" value="UniProtKB-KW"/>
</dbReference>
<dbReference type="InterPro" id="IPR022414">
    <property type="entry name" value="ATP-guanido_PTrfase_cat"/>
</dbReference>
<dbReference type="GO" id="GO:0046314">
    <property type="term" value="P:phosphocreatine biosynthetic process"/>
    <property type="evidence" value="ECO:0007669"/>
    <property type="project" value="InterPro"/>
</dbReference>
<evidence type="ECO:0000256" key="3">
    <source>
        <dbReference type="ARBA" id="ARBA00022777"/>
    </source>
</evidence>
<protein>
    <submittedName>
        <fullName evidence="6">Putative atp:guanido phosphotransferase yaci</fullName>
    </submittedName>
</protein>
<dbReference type="CDD" id="cd07930">
    <property type="entry name" value="bacterial_phosphagen_kinase"/>
    <property type="match status" value="1"/>
</dbReference>
<dbReference type="InterPro" id="IPR000749">
    <property type="entry name" value="ATP-guanido_PTrfase"/>
</dbReference>
<dbReference type="GO" id="GO:0005615">
    <property type="term" value="C:extracellular space"/>
    <property type="evidence" value="ECO:0007669"/>
    <property type="project" value="TreeGrafter"/>
</dbReference>
<keyword evidence="4" id="KW-0067">ATP-binding</keyword>
<dbReference type="PROSITE" id="PS00112">
    <property type="entry name" value="PHOSPHAGEN_KINASE"/>
    <property type="match status" value="1"/>
</dbReference>
<dbReference type="Gene3D" id="3.30.590.10">
    <property type="entry name" value="Glutamine synthetase/guanido kinase, catalytic domain"/>
    <property type="match status" value="1"/>
</dbReference>
<dbReference type="HAMAP" id="MF_00602">
    <property type="entry name" value="Prot_Arg_kinase"/>
    <property type="match status" value="1"/>
</dbReference>
<evidence type="ECO:0000256" key="4">
    <source>
        <dbReference type="ARBA" id="ARBA00022840"/>
    </source>
</evidence>
<comment type="caution">
    <text evidence="6">The sequence shown here is derived from an EMBL/GenBank/DDBJ whole genome shotgun (WGS) entry which is preliminary data.</text>
</comment>
<dbReference type="PROSITE" id="PS51510">
    <property type="entry name" value="PHOSPHAGEN_KINASE_C"/>
    <property type="match status" value="1"/>
</dbReference>
<evidence type="ECO:0000256" key="1">
    <source>
        <dbReference type="ARBA" id="ARBA00022679"/>
    </source>
</evidence>
<dbReference type="PANTHER" id="PTHR11547">
    <property type="entry name" value="ARGININE OR CREATINE KINASE"/>
    <property type="match status" value="1"/>
</dbReference>
<dbReference type="InterPro" id="IPR022415">
    <property type="entry name" value="ATP-guanido_PTrfase_AS"/>
</dbReference>
<dbReference type="GO" id="GO:0004111">
    <property type="term" value="F:creatine kinase activity"/>
    <property type="evidence" value="ECO:0007669"/>
    <property type="project" value="InterPro"/>
</dbReference>
<gene>
    <name evidence="6" type="ORF">ASZ90_017178</name>
</gene>
<dbReference type="EMBL" id="LNQE01001816">
    <property type="protein sequence ID" value="KUG05394.1"/>
    <property type="molecule type" value="Genomic_DNA"/>
</dbReference>